<dbReference type="InterPro" id="IPR000209">
    <property type="entry name" value="Peptidase_S8/S53_dom"/>
</dbReference>
<feature type="domain" description="Peptidase S8/S53" evidence="9">
    <location>
        <begin position="74"/>
        <end position="315"/>
    </location>
</feature>
<feature type="chain" id="PRO_5031012159" evidence="8">
    <location>
        <begin position="36"/>
        <end position="420"/>
    </location>
</feature>
<feature type="region of interest" description="Disordered" evidence="6">
    <location>
        <begin position="88"/>
        <end position="114"/>
    </location>
</feature>
<evidence type="ECO:0000256" key="8">
    <source>
        <dbReference type="SAM" id="SignalP"/>
    </source>
</evidence>
<keyword evidence="7" id="KW-1133">Transmembrane helix</keyword>
<keyword evidence="7" id="KW-0812">Transmembrane</keyword>
<dbReference type="GO" id="GO:0004252">
    <property type="term" value="F:serine-type endopeptidase activity"/>
    <property type="evidence" value="ECO:0007669"/>
    <property type="project" value="InterPro"/>
</dbReference>
<accession>A0A7W8QPH5</accession>
<dbReference type="AlphaFoldDB" id="A0A7W8QPH5"/>
<keyword evidence="4" id="KW-0720">Serine protease</keyword>
<feature type="region of interest" description="Disordered" evidence="6">
    <location>
        <begin position="228"/>
        <end position="274"/>
    </location>
</feature>
<evidence type="ECO:0000256" key="6">
    <source>
        <dbReference type="SAM" id="MobiDB-lite"/>
    </source>
</evidence>
<feature type="region of interest" description="Disordered" evidence="6">
    <location>
        <begin position="383"/>
        <end position="420"/>
    </location>
</feature>
<keyword evidence="7" id="KW-0472">Membrane</keyword>
<keyword evidence="3" id="KW-0378">Hydrolase</keyword>
<dbReference type="EMBL" id="JACHDB010000001">
    <property type="protein sequence ID" value="MBB5434212.1"/>
    <property type="molecule type" value="Genomic_DNA"/>
</dbReference>
<feature type="signal peptide" evidence="8">
    <location>
        <begin position="1"/>
        <end position="35"/>
    </location>
</feature>
<dbReference type="Proteomes" id="UP000572635">
    <property type="component" value="Unassembled WGS sequence"/>
</dbReference>
<evidence type="ECO:0000256" key="1">
    <source>
        <dbReference type="ARBA" id="ARBA00011073"/>
    </source>
</evidence>
<reference evidence="10 11" key="1">
    <citation type="submission" date="2020-08" db="EMBL/GenBank/DDBJ databases">
        <title>Sequencing the genomes of 1000 actinobacteria strains.</title>
        <authorList>
            <person name="Klenk H.-P."/>
        </authorList>
    </citation>
    <scope>NUCLEOTIDE SEQUENCE [LARGE SCALE GENOMIC DNA]</scope>
    <source>
        <strain evidence="10 11">DSM 44551</strain>
    </source>
</reference>
<dbReference type="InterPro" id="IPR036852">
    <property type="entry name" value="Peptidase_S8/S53_dom_sf"/>
</dbReference>
<evidence type="ECO:0000256" key="2">
    <source>
        <dbReference type="ARBA" id="ARBA00022670"/>
    </source>
</evidence>
<dbReference type="PROSITE" id="PS51892">
    <property type="entry name" value="SUBTILASE"/>
    <property type="match status" value="1"/>
</dbReference>
<keyword evidence="2 10" id="KW-0645">Protease</keyword>
<proteinExistence type="inferred from homology"/>
<evidence type="ECO:0000256" key="5">
    <source>
        <dbReference type="PROSITE-ProRule" id="PRU01240"/>
    </source>
</evidence>
<evidence type="ECO:0000256" key="3">
    <source>
        <dbReference type="ARBA" id="ARBA00022801"/>
    </source>
</evidence>
<sequence>MRTRQAGTHLGRGLVGVPLLAAVIAAQLGAGTAAADTDAESLLRDQWALEAIGAQEAWDAGGSDEAGDEQAGRGGGATVAIVGTGVDAEHPDLRGEATAGTDFSGGGGDGSDGSSTALAGIAAARGHGQEHLGGVLGSAPGAGLLSVRVAPEGGRAADADALQRGIRYAAEEGAQVVVVAEGVSGGQDAQGAADAVGAAVRAGALVLLPAGDPVAEAAGDVEGALTVGAVGESPAPPAGGAPAGTAEGAEGGAASGPDLLAPGTGVDAIAPGGDYQEVDGDDAAAALAGGVGALVRAAHPQLLPAQAAEALTGGAENGVLNAPGAIREAAAAAEGVPLYDEDLVTEDDGLPVPAWALWTGVGVLVAVLIVLGVLLFRRATENPYDLPEDEPVEVPAGSPEQERATRSIGRRRKGAGRRRK</sequence>
<evidence type="ECO:0000313" key="11">
    <source>
        <dbReference type="Proteomes" id="UP000572635"/>
    </source>
</evidence>
<comment type="caution">
    <text evidence="10">The sequence shown here is derived from an EMBL/GenBank/DDBJ whole genome shotgun (WGS) entry which is preliminary data.</text>
</comment>
<dbReference type="InterPro" id="IPR015500">
    <property type="entry name" value="Peptidase_S8_subtilisin-rel"/>
</dbReference>
<gene>
    <name evidence="10" type="ORF">HDA36_004296</name>
</gene>
<organism evidence="10 11">
    <name type="scientific">Nocardiopsis composta</name>
    <dbReference type="NCBI Taxonomy" id="157465"/>
    <lineage>
        <taxon>Bacteria</taxon>
        <taxon>Bacillati</taxon>
        <taxon>Actinomycetota</taxon>
        <taxon>Actinomycetes</taxon>
        <taxon>Streptosporangiales</taxon>
        <taxon>Nocardiopsidaceae</taxon>
        <taxon>Nocardiopsis</taxon>
    </lineage>
</organism>
<dbReference type="PANTHER" id="PTHR43806">
    <property type="entry name" value="PEPTIDASE S8"/>
    <property type="match status" value="1"/>
</dbReference>
<feature type="compositionally biased region" description="Basic residues" evidence="6">
    <location>
        <begin position="408"/>
        <end position="420"/>
    </location>
</feature>
<dbReference type="RefSeq" id="WP_184394649.1">
    <property type="nucleotide sequence ID" value="NZ_BAAAJD010000021.1"/>
</dbReference>
<dbReference type="PANTHER" id="PTHR43806:SF11">
    <property type="entry name" value="CEREVISIN-RELATED"/>
    <property type="match status" value="1"/>
</dbReference>
<protein>
    <submittedName>
        <fullName evidence="10">Subtilisin family serine protease</fullName>
    </submittedName>
</protein>
<name>A0A7W8QPH5_9ACTN</name>
<evidence type="ECO:0000256" key="7">
    <source>
        <dbReference type="SAM" id="Phobius"/>
    </source>
</evidence>
<keyword evidence="8" id="KW-0732">Signal</keyword>
<dbReference type="Gene3D" id="3.40.50.200">
    <property type="entry name" value="Peptidase S8/S53 domain"/>
    <property type="match status" value="1"/>
</dbReference>
<dbReference type="Pfam" id="PF00082">
    <property type="entry name" value="Peptidase_S8"/>
    <property type="match status" value="1"/>
</dbReference>
<comment type="similarity">
    <text evidence="1 5">Belongs to the peptidase S8 family.</text>
</comment>
<evidence type="ECO:0000256" key="4">
    <source>
        <dbReference type="ARBA" id="ARBA00022825"/>
    </source>
</evidence>
<dbReference type="GO" id="GO:0006508">
    <property type="term" value="P:proteolysis"/>
    <property type="evidence" value="ECO:0007669"/>
    <property type="project" value="UniProtKB-KW"/>
</dbReference>
<dbReference type="SUPFAM" id="SSF52743">
    <property type="entry name" value="Subtilisin-like"/>
    <property type="match status" value="1"/>
</dbReference>
<evidence type="ECO:0000259" key="9">
    <source>
        <dbReference type="Pfam" id="PF00082"/>
    </source>
</evidence>
<dbReference type="InterPro" id="IPR050131">
    <property type="entry name" value="Peptidase_S8_subtilisin-like"/>
</dbReference>
<keyword evidence="11" id="KW-1185">Reference proteome</keyword>
<feature type="transmembrane region" description="Helical" evidence="7">
    <location>
        <begin position="355"/>
        <end position="376"/>
    </location>
</feature>
<dbReference type="PRINTS" id="PR00723">
    <property type="entry name" value="SUBTILISIN"/>
</dbReference>
<comment type="caution">
    <text evidence="5">Lacks conserved residue(s) required for the propagation of feature annotation.</text>
</comment>
<evidence type="ECO:0000313" key="10">
    <source>
        <dbReference type="EMBL" id="MBB5434212.1"/>
    </source>
</evidence>